<comment type="caution">
    <text evidence="9">The sequence shown here is derived from an EMBL/GenBank/DDBJ whole genome shotgun (WGS) entry which is preliminary data.</text>
</comment>
<feature type="region of interest" description="Disordered" evidence="7">
    <location>
        <begin position="325"/>
        <end position="410"/>
    </location>
</feature>
<feature type="compositionally biased region" description="Polar residues" evidence="7">
    <location>
        <begin position="356"/>
        <end position="376"/>
    </location>
</feature>
<accession>A0A8E0RIU4</accession>
<comment type="subcellular location">
    <subcellularLocation>
        <location evidence="1">Cell membrane</location>
        <topology evidence="1">Multi-pass membrane protein</topology>
    </subcellularLocation>
</comment>
<keyword evidence="3 8" id="KW-0812">Transmembrane</keyword>
<comment type="similarity">
    <text evidence="6">Belongs to the Vang family.</text>
</comment>
<feature type="transmembrane region" description="Helical" evidence="8">
    <location>
        <begin position="183"/>
        <end position="204"/>
    </location>
</feature>
<evidence type="ECO:0000313" key="10">
    <source>
        <dbReference type="Proteomes" id="UP000728185"/>
    </source>
</evidence>
<dbReference type="InterPro" id="IPR009539">
    <property type="entry name" value="VANGL"/>
</dbReference>
<evidence type="ECO:0000256" key="8">
    <source>
        <dbReference type="SAM" id="Phobius"/>
    </source>
</evidence>
<name>A0A8E0RIU4_9TREM</name>
<dbReference type="GO" id="GO:0005886">
    <property type="term" value="C:plasma membrane"/>
    <property type="evidence" value="ECO:0007669"/>
    <property type="project" value="UniProtKB-SubCell"/>
</dbReference>
<proteinExistence type="inferred from homology"/>
<feature type="region of interest" description="Disordered" evidence="7">
    <location>
        <begin position="1"/>
        <end position="43"/>
    </location>
</feature>
<evidence type="ECO:0000256" key="2">
    <source>
        <dbReference type="ARBA" id="ARBA00022475"/>
    </source>
</evidence>
<reference evidence="9" key="1">
    <citation type="submission" date="2019-05" db="EMBL/GenBank/DDBJ databases">
        <title>Annotation for the trematode Fasciolopsis buski.</title>
        <authorList>
            <person name="Choi Y.-J."/>
        </authorList>
    </citation>
    <scope>NUCLEOTIDE SEQUENCE</scope>
    <source>
        <strain evidence="9">HT</strain>
        <tissue evidence="9">Whole worm</tissue>
    </source>
</reference>
<keyword evidence="4 8" id="KW-1133">Transmembrane helix</keyword>
<dbReference type="EMBL" id="LUCM01011589">
    <property type="protein sequence ID" value="KAA0183742.1"/>
    <property type="molecule type" value="Genomic_DNA"/>
</dbReference>
<feature type="compositionally biased region" description="Basic and acidic residues" evidence="7">
    <location>
        <begin position="377"/>
        <end position="397"/>
    </location>
</feature>
<evidence type="ECO:0000256" key="3">
    <source>
        <dbReference type="ARBA" id="ARBA00022692"/>
    </source>
</evidence>
<dbReference type="AlphaFoldDB" id="A0A8E0RIU4"/>
<protein>
    <submittedName>
        <fullName evidence="9">Uncharacterized protein</fullName>
    </submittedName>
</protein>
<evidence type="ECO:0000313" key="9">
    <source>
        <dbReference type="EMBL" id="KAA0183742.1"/>
    </source>
</evidence>
<gene>
    <name evidence="9" type="ORF">FBUS_04099</name>
</gene>
<sequence length="699" mass="79858">MTHPLEAEPGQGESLDSSQLLQGGKEVGGEPQKLVPNTGSSEWSDMEEWKSNWDNFKKKTRLNGELNTVLIIIEIFLVILTLISPVLIYAVPILWARYQFGVSDSTQGCRVLCEVRLLSLCVKYAILCSVIIMLYAVRLRTTISCAGRVHTSSSSWFRSTKHSTELSKSKTALSLSESERQNFPVFILLDLLMALVNFVFWIYLISKWNFQVTHLMRPGKQKISTLKNPFIQTNRNRELENVAANFALSDCKDFINVHLFIQIAGALFIKAWEIACGEKWFLIHVVRAPDSFSHAYRMGLVDVHSAAVQVIQNLSIQPRVNDPLVANKKRKDRSLRSTSKMEATNKDDCAPVSMVSEATTSLDQTENSSNFSIAKSSKNEKRTKGDDCLDKKTRTESNLETLEAGPSESKNQHITQYLGTIDQRQLNAAAATRMNLQADYDFLLLKRQTRLKLLVEHWFEKVKSKQEDRDGKAHFRWLNEATDLVYSHIENPLLKYLRFTGQYGRFSECGIRERLTLYLECRMTADAFLSPYVQSHPRLIRDSRSESRSFGSIRSQIDLSNGCRTSFGRGKVEDVYSLDKSRYANSQNQKAPKKVFQTWKIRIRYNSASNDSRSDLKTKSRKFSTNSFIHHGLQFELMRADVTLLCTVYRAPVVQISPVTLLPNWWFGWTRSLPENLSMPTSTIETRLGSSENFMEIRL</sequence>
<dbReference type="PANTHER" id="PTHR20886">
    <property type="entry name" value="VANG-LIKE PROTEIN"/>
    <property type="match status" value="1"/>
</dbReference>
<evidence type="ECO:0000256" key="6">
    <source>
        <dbReference type="ARBA" id="ARBA00025718"/>
    </source>
</evidence>
<evidence type="ECO:0000256" key="4">
    <source>
        <dbReference type="ARBA" id="ARBA00022989"/>
    </source>
</evidence>
<dbReference type="Proteomes" id="UP000728185">
    <property type="component" value="Unassembled WGS sequence"/>
</dbReference>
<evidence type="ECO:0000256" key="1">
    <source>
        <dbReference type="ARBA" id="ARBA00004651"/>
    </source>
</evidence>
<feature type="transmembrane region" description="Helical" evidence="8">
    <location>
        <begin position="115"/>
        <end position="137"/>
    </location>
</feature>
<keyword evidence="5 8" id="KW-0472">Membrane</keyword>
<dbReference type="OrthoDB" id="8887313at2759"/>
<dbReference type="Pfam" id="PF06638">
    <property type="entry name" value="Strabismus"/>
    <property type="match status" value="1"/>
</dbReference>
<evidence type="ECO:0000256" key="5">
    <source>
        <dbReference type="ARBA" id="ARBA00023136"/>
    </source>
</evidence>
<evidence type="ECO:0000256" key="7">
    <source>
        <dbReference type="SAM" id="MobiDB-lite"/>
    </source>
</evidence>
<keyword evidence="2" id="KW-1003">Cell membrane</keyword>
<organism evidence="9 10">
    <name type="scientific">Fasciolopsis buskii</name>
    <dbReference type="NCBI Taxonomy" id="27845"/>
    <lineage>
        <taxon>Eukaryota</taxon>
        <taxon>Metazoa</taxon>
        <taxon>Spiralia</taxon>
        <taxon>Lophotrochozoa</taxon>
        <taxon>Platyhelminthes</taxon>
        <taxon>Trematoda</taxon>
        <taxon>Digenea</taxon>
        <taxon>Plagiorchiida</taxon>
        <taxon>Echinostomata</taxon>
        <taxon>Echinostomatoidea</taxon>
        <taxon>Fasciolidae</taxon>
        <taxon>Fasciolopsis</taxon>
    </lineage>
</organism>
<feature type="transmembrane region" description="Helical" evidence="8">
    <location>
        <begin position="66"/>
        <end position="95"/>
    </location>
</feature>
<keyword evidence="10" id="KW-1185">Reference proteome</keyword>